<feature type="region of interest" description="Disordered" evidence="1">
    <location>
        <begin position="252"/>
        <end position="275"/>
    </location>
</feature>
<evidence type="ECO:0000256" key="2">
    <source>
        <dbReference type="SAM" id="Phobius"/>
    </source>
</evidence>
<feature type="transmembrane region" description="Helical" evidence="2">
    <location>
        <begin position="282"/>
        <end position="313"/>
    </location>
</feature>
<keyword evidence="2" id="KW-0472">Membrane</keyword>
<accession>A0A923NQC8</accession>
<sequence length="320" mass="33607">MYEAFKKTKIESEGGQYRAAVIVITLLVILSVMSASYVCAAESGTAYLATATPYYKHPVTGKIEDPGQNEGIGQGMTESVLKGGKGLIEITDSGKFYATVRFYMMDNISNVRFWAQERGSSGWSRVSARIMQENAGGQYCSDFRMRIPSQNAILRASMYVSAMGRNVVFYIGFSNLKKGSGNFIVSVSNSAGSSGAAASKNSSGGTSAGSSQTSGSVSDSSSATGLQSGTSGETAADGTVLADENSELTADGDLLDSADGLTTSQDETAQASSSEKEESLPALSWVLVLQCILIVLVPALVVGGVLMALLIYIKNREEIE</sequence>
<reference evidence="4" key="1">
    <citation type="submission" date="2020-08" db="EMBL/GenBank/DDBJ databases">
        <title>Genome public.</title>
        <authorList>
            <person name="Liu C."/>
            <person name="Sun Q."/>
        </authorList>
    </citation>
    <scope>NUCLEOTIDE SEQUENCE</scope>
    <source>
        <strain evidence="4">BX12</strain>
    </source>
</reference>
<keyword evidence="2" id="KW-1133">Transmembrane helix</keyword>
<evidence type="ECO:0000313" key="5">
    <source>
        <dbReference type="Proteomes" id="UP000602647"/>
    </source>
</evidence>
<dbReference type="EMBL" id="JACRYT010000010">
    <property type="protein sequence ID" value="MBC6680183.1"/>
    <property type="molecule type" value="Genomic_DNA"/>
</dbReference>
<dbReference type="Proteomes" id="UP000602647">
    <property type="component" value="Unassembled WGS sequence"/>
</dbReference>
<feature type="region of interest" description="Disordered" evidence="1">
    <location>
        <begin position="195"/>
        <end position="236"/>
    </location>
</feature>
<feature type="domain" description="Cell surface protein Shp haem-binding" evidence="3">
    <location>
        <begin position="44"/>
        <end position="187"/>
    </location>
</feature>
<keyword evidence="2" id="KW-0812">Transmembrane</keyword>
<comment type="caution">
    <text evidence="4">The sequence shown here is derived from an EMBL/GenBank/DDBJ whole genome shotgun (WGS) entry which is preliminary data.</text>
</comment>
<evidence type="ECO:0000256" key="1">
    <source>
        <dbReference type="SAM" id="MobiDB-lite"/>
    </source>
</evidence>
<dbReference type="InterPro" id="IPR037250">
    <property type="entry name" value="NEAT_dom_sf"/>
</dbReference>
<feature type="compositionally biased region" description="Low complexity" evidence="1">
    <location>
        <begin position="195"/>
        <end position="225"/>
    </location>
</feature>
<dbReference type="GO" id="GO:0020037">
    <property type="term" value="F:heme binding"/>
    <property type="evidence" value="ECO:0007669"/>
    <property type="project" value="InterPro"/>
</dbReference>
<gene>
    <name evidence="4" type="ORF">H9L42_10095</name>
</gene>
<evidence type="ECO:0000259" key="3">
    <source>
        <dbReference type="Pfam" id="PF11545"/>
    </source>
</evidence>
<organism evidence="4 5">
    <name type="scientific">Zhenpiania hominis</name>
    <dbReference type="NCBI Taxonomy" id="2763644"/>
    <lineage>
        <taxon>Bacteria</taxon>
        <taxon>Bacillati</taxon>
        <taxon>Bacillota</taxon>
        <taxon>Clostridia</taxon>
        <taxon>Peptostreptococcales</taxon>
        <taxon>Anaerovoracaceae</taxon>
        <taxon>Zhenpiania</taxon>
    </lineage>
</organism>
<feature type="compositionally biased region" description="Low complexity" evidence="1">
    <location>
        <begin position="252"/>
        <end position="264"/>
    </location>
</feature>
<dbReference type="InterPro" id="IPR020985">
    <property type="entry name" value="Cell_surface_Shp_haem-bd"/>
</dbReference>
<keyword evidence="5" id="KW-1185">Reference proteome</keyword>
<dbReference type="AlphaFoldDB" id="A0A923NQC8"/>
<evidence type="ECO:0000313" key="4">
    <source>
        <dbReference type="EMBL" id="MBC6680183.1"/>
    </source>
</evidence>
<dbReference type="Pfam" id="PF11545">
    <property type="entry name" value="HemeBinding_Shp"/>
    <property type="match status" value="1"/>
</dbReference>
<dbReference type="RefSeq" id="WP_187303282.1">
    <property type="nucleotide sequence ID" value="NZ_JACRYT010000010.1"/>
</dbReference>
<dbReference type="Gene3D" id="2.60.40.1850">
    <property type="match status" value="1"/>
</dbReference>
<name>A0A923NQC8_9FIRM</name>
<protein>
    <recommendedName>
        <fullName evidence="3">Cell surface protein Shp haem-binding domain-containing protein</fullName>
    </recommendedName>
</protein>
<proteinExistence type="predicted"/>